<name>A0ABT7MVL2_9MICO</name>
<sequence>MTLPVPTLEPAFDVVVRLGAPQDHGVTRAGHRRVVPILGGAVSGGLDAEILPGGGDWQTIGADGTISIDGRYSGRTTDGELFSLQVTGIRTASPDVLAALGRGESVDPSEYYFRTTVAIETSAPRLRHLERSLFVASCARDADAVRYRAYRLT</sequence>
<proteinExistence type="inferred from homology"/>
<evidence type="ECO:0000313" key="2">
    <source>
        <dbReference type="EMBL" id="MDL9978492.1"/>
    </source>
</evidence>
<reference evidence="2 3" key="1">
    <citation type="submission" date="2023-06" db="EMBL/GenBank/DDBJ databases">
        <title>Microbacterium sp. nov., isolated from a waste landfill.</title>
        <authorList>
            <person name="Wen W."/>
        </authorList>
    </citation>
    <scope>NUCLEOTIDE SEQUENCE [LARGE SCALE GENOMIC DNA]</scope>
    <source>
        <strain evidence="2 3">ASV49</strain>
    </source>
</reference>
<dbReference type="PANTHER" id="PTHR37315:SF1">
    <property type="entry name" value="UPF0311 PROTEIN BLR7842"/>
    <property type="match status" value="1"/>
</dbReference>
<dbReference type="Gene3D" id="2.40.160.20">
    <property type="match status" value="1"/>
</dbReference>
<dbReference type="Pfam" id="PF11578">
    <property type="entry name" value="DUF3237"/>
    <property type="match status" value="1"/>
</dbReference>
<evidence type="ECO:0000313" key="3">
    <source>
        <dbReference type="Proteomes" id="UP001235064"/>
    </source>
</evidence>
<dbReference type="Proteomes" id="UP001235064">
    <property type="component" value="Unassembled WGS sequence"/>
</dbReference>
<dbReference type="HAMAP" id="MF_00775">
    <property type="entry name" value="UPF0311"/>
    <property type="match status" value="1"/>
</dbReference>
<comment type="caution">
    <text evidence="2">The sequence shown here is derived from an EMBL/GenBank/DDBJ whole genome shotgun (WGS) entry which is preliminary data.</text>
</comment>
<dbReference type="EMBL" id="JASXSZ010000001">
    <property type="protein sequence ID" value="MDL9978492.1"/>
    <property type="molecule type" value="Genomic_DNA"/>
</dbReference>
<keyword evidence="3" id="KW-1185">Reference proteome</keyword>
<comment type="similarity">
    <text evidence="1">Belongs to the UPF0311 family.</text>
</comment>
<dbReference type="RefSeq" id="WP_286286955.1">
    <property type="nucleotide sequence ID" value="NZ_JASXSZ010000001.1"/>
</dbReference>
<protein>
    <recommendedName>
        <fullName evidence="1">UPF0311 protein QSV35_04030</fullName>
    </recommendedName>
</protein>
<dbReference type="InterPro" id="IPR020915">
    <property type="entry name" value="UPF0311"/>
</dbReference>
<evidence type="ECO:0000256" key="1">
    <source>
        <dbReference type="HAMAP-Rule" id="MF_00775"/>
    </source>
</evidence>
<accession>A0ABT7MVL2</accession>
<gene>
    <name evidence="2" type="ORF">QSV35_04030</name>
</gene>
<dbReference type="PANTHER" id="PTHR37315">
    <property type="entry name" value="UPF0311 PROTEIN BLR7842"/>
    <property type="match status" value="1"/>
</dbReference>
<organism evidence="2 3">
    <name type="scientific">Microbacterium candidum</name>
    <dbReference type="NCBI Taxonomy" id="3041922"/>
    <lineage>
        <taxon>Bacteria</taxon>
        <taxon>Bacillati</taxon>
        <taxon>Actinomycetota</taxon>
        <taxon>Actinomycetes</taxon>
        <taxon>Micrococcales</taxon>
        <taxon>Microbacteriaceae</taxon>
        <taxon>Microbacterium</taxon>
    </lineage>
</organism>